<dbReference type="SUPFAM" id="SSF55174">
    <property type="entry name" value="Alpha-L RNA-binding motif"/>
    <property type="match status" value="1"/>
</dbReference>
<comment type="similarity">
    <text evidence="5">Belongs to the RqcP family.</text>
</comment>
<comment type="function">
    <text evidence="5">Key component of the ribosome quality control system (RQC), a ribosome-associated complex that mediates the extraction of incompletely synthesized nascent chains from stalled ribosomes and their subsequent degradation. RqcH recruits Ala-charged tRNA, and with RqcP directs the elongation of stalled nascent chains on 50S ribosomal subunits, leading to non-templated C-terminal alanine extensions (Ala tail). The Ala tail promotes nascent chain degradation. RqcP is associated with the translocation-like movement of the peptidyl-tRNA from the A-site into the P-site.</text>
</comment>
<gene>
    <name evidence="5" type="primary">rqcP</name>
    <name evidence="8" type="ORF">HPU229334_06525</name>
    <name evidence="7" type="ORF">HPU229336_08510</name>
    <name evidence="9" type="ORF">NCTC13156_00012</name>
</gene>
<dbReference type="PROSITE" id="PS50889">
    <property type="entry name" value="S4"/>
    <property type="match status" value="1"/>
</dbReference>
<dbReference type="Proteomes" id="UP000255269">
    <property type="component" value="Unassembled WGS sequence"/>
</dbReference>
<dbReference type="InterPro" id="IPR036986">
    <property type="entry name" value="S4_RNA-bd_sf"/>
</dbReference>
<accession>A0A0N0LQP2</accession>
<dbReference type="Proteomes" id="UP000037800">
    <property type="component" value="Unassembled WGS sequence"/>
</dbReference>
<comment type="subunit">
    <text evidence="5">Associates with stalled 50S ribosomal subunits. Binds to RqcH, 23S rRNA and the P-site tRNA. Does not require RqcH for association with 50S subunits.</text>
</comment>
<evidence type="ECO:0000256" key="3">
    <source>
        <dbReference type="ARBA" id="ARBA00022884"/>
    </source>
</evidence>
<dbReference type="STRING" id="35818.HPU229336_08510"/>
<evidence type="ECO:0000313" key="11">
    <source>
        <dbReference type="Proteomes" id="UP000037997"/>
    </source>
</evidence>
<evidence type="ECO:0000313" key="8">
    <source>
        <dbReference type="EMBL" id="KPH55710.1"/>
    </source>
</evidence>
<evidence type="ECO:0000313" key="7">
    <source>
        <dbReference type="EMBL" id="KPH51091.1"/>
    </source>
</evidence>
<reference evidence="9 12" key="2">
    <citation type="submission" date="2018-06" db="EMBL/GenBank/DDBJ databases">
        <authorList>
            <consortium name="Pathogen Informatics"/>
            <person name="Doyle S."/>
        </authorList>
    </citation>
    <scope>NUCLEOTIDE SEQUENCE [LARGE SCALE GENOMIC DNA]</scope>
    <source>
        <strain evidence="9 12">NCTC13156</strain>
    </source>
</reference>
<name>A0A0N0LQP2_9HELI</name>
<dbReference type="Pfam" id="PF01479">
    <property type="entry name" value="S4"/>
    <property type="match status" value="1"/>
</dbReference>
<dbReference type="EMBL" id="JNOC01000034">
    <property type="protein sequence ID" value="KPH55710.1"/>
    <property type="molecule type" value="Genomic_DNA"/>
</dbReference>
<evidence type="ECO:0000256" key="4">
    <source>
        <dbReference type="ARBA" id="ARBA00022917"/>
    </source>
</evidence>
<dbReference type="OrthoDB" id="9797176at2"/>
<dbReference type="GO" id="GO:0072344">
    <property type="term" value="P:rescue of stalled ribosome"/>
    <property type="evidence" value="ECO:0007669"/>
    <property type="project" value="UniProtKB-UniRule"/>
</dbReference>
<sequence>MRIDKFLNAVNITKRRTIAQDMIENGVVKISGISVKASRDVKVGDVIEIAFLEKPRFFEVLQIPTQKTIKKNESHLYYKEIIK</sequence>
<evidence type="ECO:0000256" key="5">
    <source>
        <dbReference type="HAMAP-Rule" id="MF_00871"/>
    </source>
</evidence>
<keyword evidence="4 5" id="KW-0648">Protein biosynthesis</keyword>
<evidence type="ECO:0000256" key="1">
    <source>
        <dbReference type="ARBA" id="ARBA00022555"/>
    </source>
</evidence>
<dbReference type="GO" id="GO:0043023">
    <property type="term" value="F:ribosomal large subunit binding"/>
    <property type="evidence" value="ECO:0007669"/>
    <property type="project" value="UniProtKB-UniRule"/>
</dbReference>
<dbReference type="InterPro" id="IPR002942">
    <property type="entry name" value="S4_RNA-bd"/>
</dbReference>
<proteinExistence type="inferred from homology"/>
<dbReference type="HAMAP" id="MF_00871">
    <property type="entry name" value="RqcP"/>
    <property type="match status" value="1"/>
</dbReference>
<evidence type="ECO:0000256" key="2">
    <source>
        <dbReference type="ARBA" id="ARBA00022730"/>
    </source>
</evidence>
<feature type="domain" description="RNA-binding S4" evidence="6">
    <location>
        <begin position="1"/>
        <end position="62"/>
    </location>
</feature>
<keyword evidence="1 5" id="KW-0820">tRNA-binding</keyword>
<dbReference type="AlphaFoldDB" id="A0A0N0LQP2"/>
<dbReference type="PIRSF" id="PIRSF038881">
    <property type="entry name" value="RNAbp_HP1423"/>
    <property type="match status" value="1"/>
</dbReference>
<evidence type="ECO:0000313" key="10">
    <source>
        <dbReference type="Proteomes" id="UP000037800"/>
    </source>
</evidence>
<dbReference type="CDD" id="cd00165">
    <property type="entry name" value="S4"/>
    <property type="match status" value="1"/>
</dbReference>
<dbReference type="RefSeq" id="WP_005021750.1">
    <property type="nucleotide sequence ID" value="NZ_CABKNZ010000043.1"/>
</dbReference>
<dbReference type="PATRIC" id="fig|35818.10.peg.1676"/>
<dbReference type="SMART" id="SM00363">
    <property type="entry name" value="S4"/>
    <property type="match status" value="1"/>
</dbReference>
<dbReference type="EMBL" id="UGJF01000001">
    <property type="protein sequence ID" value="STQ87208.1"/>
    <property type="molecule type" value="Genomic_DNA"/>
</dbReference>
<organism evidence="8 11">
    <name type="scientific">Helicobacter pullorum</name>
    <dbReference type="NCBI Taxonomy" id="35818"/>
    <lineage>
        <taxon>Bacteria</taxon>
        <taxon>Pseudomonadati</taxon>
        <taxon>Campylobacterota</taxon>
        <taxon>Epsilonproteobacteria</taxon>
        <taxon>Campylobacterales</taxon>
        <taxon>Helicobacteraceae</taxon>
        <taxon>Helicobacter</taxon>
    </lineage>
</organism>
<dbReference type="InterPro" id="IPR025490">
    <property type="entry name" value="RqcP"/>
</dbReference>
<evidence type="ECO:0000313" key="9">
    <source>
        <dbReference type="EMBL" id="STQ87208.1"/>
    </source>
</evidence>
<protein>
    <recommendedName>
        <fullName evidence="5">RQC P-site tRNA stabilizing factor</fullName>
        <shortName evidence="5">RqcP</shortName>
    </recommendedName>
    <alternativeName>
        <fullName evidence="5">Ribosome-associated protein quality control protein P</fullName>
    </alternativeName>
</protein>
<evidence type="ECO:0000259" key="6">
    <source>
        <dbReference type="SMART" id="SM00363"/>
    </source>
</evidence>
<dbReference type="Gene3D" id="3.10.290.10">
    <property type="entry name" value="RNA-binding S4 domain"/>
    <property type="match status" value="1"/>
</dbReference>
<dbReference type="EMBL" id="JNUR01000007">
    <property type="protein sequence ID" value="KPH51091.1"/>
    <property type="molecule type" value="Genomic_DNA"/>
</dbReference>
<dbReference type="GO" id="GO:0019843">
    <property type="term" value="F:rRNA binding"/>
    <property type="evidence" value="ECO:0007669"/>
    <property type="project" value="UniProtKB-UniRule"/>
</dbReference>
<evidence type="ECO:0000313" key="12">
    <source>
        <dbReference type="Proteomes" id="UP000255269"/>
    </source>
</evidence>
<reference evidence="10 11" key="1">
    <citation type="submission" date="2014-06" db="EMBL/GenBank/DDBJ databases">
        <title>Helicobacter pullorum isolates in fresh chicken meat - phenotypic and genotypic features.</title>
        <authorList>
            <person name="Borges V."/>
            <person name="Santos A."/>
            <person name="Correia C.B."/>
            <person name="Saraiva M."/>
            <person name="Menard A."/>
            <person name="Vieira L."/>
            <person name="Sampaio D.A."/>
            <person name="Gomes J.P."/>
            <person name="Oleastro M."/>
        </authorList>
    </citation>
    <scope>NUCLEOTIDE SEQUENCE [LARGE SCALE GENOMIC DNA]</scope>
    <source>
        <strain evidence="8 11">229334/12</strain>
        <strain evidence="7 10">229336/12</strain>
    </source>
</reference>
<dbReference type="Proteomes" id="UP000037997">
    <property type="component" value="Unassembled WGS sequence"/>
</dbReference>
<keyword evidence="3 5" id="KW-0694">RNA-binding</keyword>
<dbReference type="GO" id="GO:0000049">
    <property type="term" value="F:tRNA binding"/>
    <property type="evidence" value="ECO:0007669"/>
    <property type="project" value="UniProtKB-UniRule"/>
</dbReference>
<keyword evidence="2 5" id="KW-0699">rRNA-binding</keyword>